<dbReference type="AlphaFoldDB" id="A0AAD1GXZ1"/>
<gene>
    <name evidence="3" type="ORF">MYXE_06590</name>
</gene>
<proteinExistence type="predicted"/>
<dbReference type="SUPFAM" id="SSF51556">
    <property type="entry name" value="Metallo-dependent hydrolases"/>
    <property type="match status" value="1"/>
</dbReference>
<dbReference type="PANTHER" id="PTHR21240:SF28">
    <property type="entry name" value="ISO-OROTATE DECARBOXYLASE (EUROFUNG)"/>
    <property type="match status" value="1"/>
</dbReference>
<dbReference type="InterPro" id="IPR006680">
    <property type="entry name" value="Amidohydro-rel"/>
</dbReference>
<dbReference type="InterPro" id="IPR032466">
    <property type="entry name" value="Metal_Hydrolase"/>
</dbReference>
<dbReference type="Gene3D" id="3.20.20.140">
    <property type="entry name" value="Metal-dependent hydrolases"/>
    <property type="match status" value="1"/>
</dbReference>
<dbReference type="KEGG" id="mxe:MYXE_06590"/>
<evidence type="ECO:0000313" key="4">
    <source>
        <dbReference type="Proteomes" id="UP000464624"/>
    </source>
</evidence>
<feature type="domain" description="Amidohydrolase-related" evidence="2">
    <location>
        <begin position="130"/>
        <end position="394"/>
    </location>
</feature>
<evidence type="ECO:0000313" key="3">
    <source>
        <dbReference type="EMBL" id="BBU20870.1"/>
    </source>
</evidence>
<dbReference type="Proteomes" id="UP000464624">
    <property type="component" value="Chromosome"/>
</dbReference>
<evidence type="ECO:0000256" key="1">
    <source>
        <dbReference type="ARBA" id="ARBA00023239"/>
    </source>
</evidence>
<dbReference type="Pfam" id="PF04909">
    <property type="entry name" value="Amidohydro_2"/>
    <property type="match status" value="1"/>
</dbReference>
<dbReference type="GO" id="GO:0005737">
    <property type="term" value="C:cytoplasm"/>
    <property type="evidence" value="ECO:0007669"/>
    <property type="project" value="TreeGrafter"/>
</dbReference>
<organism evidence="3 4">
    <name type="scientific">Mycobacterium xenopi</name>
    <dbReference type="NCBI Taxonomy" id="1789"/>
    <lineage>
        <taxon>Bacteria</taxon>
        <taxon>Bacillati</taxon>
        <taxon>Actinomycetota</taxon>
        <taxon>Actinomycetes</taxon>
        <taxon>Mycobacteriales</taxon>
        <taxon>Mycobacteriaceae</taxon>
        <taxon>Mycobacterium</taxon>
    </lineage>
</organism>
<reference evidence="3 4" key="1">
    <citation type="submission" date="2019-12" db="EMBL/GenBank/DDBJ databases">
        <title>Complete genome sequence of Mycolicibacterium xenopi str. JCM15661T.</title>
        <authorList>
            <person name="Yoshida M."/>
            <person name="Fukano H."/>
            <person name="Asakura T."/>
            <person name="Hoshino Y."/>
        </authorList>
    </citation>
    <scope>NUCLEOTIDE SEQUENCE [LARGE SCALE GENOMIC DNA]</scope>
    <source>
        <strain evidence="3 4">JCM 15661T</strain>
    </source>
</reference>
<dbReference type="GO" id="GO:0016787">
    <property type="term" value="F:hydrolase activity"/>
    <property type="evidence" value="ECO:0007669"/>
    <property type="project" value="InterPro"/>
</dbReference>
<keyword evidence="1" id="KW-0456">Lyase</keyword>
<sequence length="447" mass="50043">MTILSVVGPIRKLAWYSHNPEDPMAATWDTIDRYVVISTDTHAGADLYGYKQYLPARLHDEFDAWAKTYVSPFDDLVIATANRNWDHEFRIAEMDADGVAGEVLLPNTVPPFFPTTPNITISLPRTRDEFEKRWAGVQAHNRWQVDFCSLAPTRRRGLIQIFPNDVDLALQEIRWGADQECFGGVLIPPVSPGDPHVAPLFHTRYEPIWRLCAELDLTIVQHAGAGSPEMPMDQPASNAVLITEMALWAQRTLGHLILAGVFERYPSLRFVPTEQGTLWVQQQLAILDAMVPTMKSEAHNRTYGMFGGSSVDELTLSPSEYVKRNCYLAAELMPYDAAMIDFMGADHIMWGSDYPHEEGFTPHSKLAIRWALHNRSQDECRKILGGNAGRLYRFDLDALVPVAEKIGPTVAEVHTPLGDTGYRAPAAFGYRPFEGGLALKRLAPARS</sequence>
<protein>
    <recommendedName>
        <fullName evidence="2">Amidohydrolase-related domain-containing protein</fullName>
    </recommendedName>
</protein>
<dbReference type="GO" id="GO:0016831">
    <property type="term" value="F:carboxy-lyase activity"/>
    <property type="evidence" value="ECO:0007669"/>
    <property type="project" value="InterPro"/>
</dbReference>
<dbReference type="PANTHER" id="PTHR21240">
    <property type="entry name" value="2-AMINO-3-CARBOXYLMUCONATE-6-SEMIALDEHYDE DECARBOXYLASE"/>
    <property type="match status" value="1"/>
</dbReference>
<accession>A0AAD1GXZ1</accession>
<dbReference type="GO" id="GO:0019748">
    <property type="term" value="P:secondary metabolic process"/>
    <property type="evidence" value="ECO:0007669"/>
    <property type="project" value="TreeGrafter"/>
</dbReference>
<name>A0AAD1GXZ1_MYCXE</name>
<dbReference type="InterPro" id="IPR032465">
    <property type="entry name" value="ACMSD"/>
</dbReference>
<dbReference type="EMBL" id="AP022314">
    <property type="protein sequence ID" value="BBU20870.1"/>
    <property type="molecule type" value="Genomic_DNA"/>
</dbReference>
<evidence type="ECO:0000259" key="2">
    <source>
        <dbReference type="Pfam" id="PF04909"/>
    </source>
</evidence>